<proteinExistence type="predicted"/>
<evidence type="ECO:0000256" key="2">
    <source>
        <dbReference type="SAM" id="SignalP"/>
    </source>
</evidence>
<name>A0A4Z0R4A4_9FIRM</name>
<accession>A0A4Z0R4A4</accession>
<evidence type="ECO:0000256" key="1">
    <source>
        <dbReference type="SAM" id="MobiDB-lite"/>
    </source>
</evidence>
<evidence type="ECO:0000313" key="4">
    <source>
        <dbReference type="Proteomes" id="UP000298460"/>
    </source>
</evidence>
<evidence type="ECO:0000313" key="3">
    <source>
        <dbReference type="EMBL" id="TGE37384.1"/>
    </source>
</evidence>
<reference evidence="3 4" key="1">
    <citation type="submission" date="2019-03" db="EMBL/GenBank/DDBJ databases">
        <title>Draft Genome Sequence of Desulfosporosinus fructosivorans Strain 63.6F, Isolated from Marine Sediment in the Baltic Sea.</title>
        <authorList>
            <person name="Hausmann B."/>
            <person name="Vandieken V."/>
            <person name="Pjevac P."/>
            <person name="Schreck K."/>
            <person name="Herbold C.W."/>
            <person name="Loy A."/>
        </authorList>
    </citation>
    <scope>NUCLEOTIDE SEQUENCE [LARGE SCALE GENOMIC DNA]</scope>
    <source>
        <strain evidence="3 4">63.6F</strain>
    </source>
</reference>
<feature type="region of interest" description="Disordered" evidence="1">
    <location>
        <begin position="125"/>
        <end position="152"/>
    </location>
</feature>
<dbReference type="PROSITE" id="PS51257">
    <property type="entry name" value="PROKAR_LIPOPROTEIN"/>
    <property type="match status" value="1"/>
</dbReference>
<organism evidence="3 4">
    <name type="scientific">Desulfosporosinus fructosivorans</name>
    <dbReference type="NCBI Taxonomy" id="2018669"/>
    <lineage>
        <taxon>Bacteria</taxon>
        <taxon>Bacillati</taxon>
        <taxon>Bacillota</taxon>
        <taxon>Clostridia</taxon>
        <taxon>Eubacteriales</taxon>
        <taxon>Desulfitobacteriaceae</taxon>
        <taxon>Desulfosporosinus</taxon>
    </lineage>
</organism>
<gene>
    <name evidence="3" type="ORF">E4K67_16265</name>
</gene>
<keyword evidence="2" id="KW-0732">Signal</keyword>
<dbReference type="EMBL" id="SPQQ01000005">
    <property type="protein sequence ID" value="TGE37384.1"/>
    <property type="molecule type" value="Genomic_DNA"/>
</dbReference>
<feature type="compositionally biased region" description="Low complexity" evidence="1">
    <location>
        <begin position="128"/>
        <end position="152"/>
    </location>
</feature>
<dbReference type="AlphaFoldDB" id="A0A4Z0R4A4"/>
<comment type="caution">
    <text evidence="3">The sequence shown here is derived from an EMBL/GenBank/DDBJ whole genome shotgun (WGS) entry which is preliminary data.</text>
</comment>
<protein>
    <recommendedName>
        <fullName evidence="5">Lipocalin-like domain-containing protein</fullName>
    </recommendedName>
</protein>
<sequence length="304" mass="33021">MKKLSRMTKFMTMSLIVILTLAVALCGCGSENATTQTQTTDSNSTKDLIIGKWTLSGDTLVFNKNGEATATENGETKKFTYKLTTIDGSSDSIKVTLTDSDKSSSTETAVFKDKDTMVLGDSTFKRANSSSAGNTSNTSNTNTAKSNNGNNSKTFDDSGYYATFQYPASWKITPQDNNTVQLVSATNATYFIRCEKKYLQDSLDKGLDYAGATKDFIYTYIDNLENNANDEITNYTDSSATSSSGAVTREALFNCRTSSGYFKVKMEVTAVSGYLLVTQVWAGEKGFDAAVKEFESIADTIAIK</sequence>
<dbReference type="RefSeq" id="WP_135548500.1">
    <property type="nucleotide sequence ID" value="NZ_SPQQ01000005.1"/>
</dbReference>
<feature type="chain" id="PRO_5021437044" description="Lipocalin-like domain-containing protein" evidence="2">
    <location>
        <begin position="34"/>
        <end position="304"/>
    </location>
</feature>
<keyword evidence="4" id="KW-1185">Reference proteome</keyword>
<dbReference type="Proteomes" id="UP000298460">
    <property type="component" value="Unassembled WGS sequence"/>
</dbReference>
<feature type="signal peptide" evidence="2">
    <location>
        <begin position="1"/>
        <end position="33"/>
    </location>
</feature>
<evidence type="ECO:0008006" key="5">
    <source>
        <dbReference type="Google" id="ProtNLM"/>
    </source>
</evidence>